<proteinExistence type="inferred from homology"/>
<evidence type="ECO:0000256" key="10">
    <source>
        <dbReference type="ARBA" id="ARBA00033206"/>
    </source>
</evidence>
<dbReference type="AlphaFoldDB" id="A0AAY4E0M6"/>
<evidence type="ECO:0000256" key="5">
    <source>
        <dbReference type="ARBA" id="ARBA00022514"/>
    </source>
</evidence>
<keyword evidence="4" id="KW-0145">Chemotaxis</keyword>
<dbReference type="InterPro" id="IPR039809">
    <property type="entry name" value="Chemokine_b/g/d"/>
</dbReference>
<dbReference type="GO" id="GO:0008009">
    <property type="term" value="F:chemokine activity"/>
    <property type="evidence" value="ECO:0007669"/>
    <property type="project" value="InterPro"/>
</dbReference>
<keyword evidence="5" id="KW-0202">Cytokine</keyword>
<keyword evidence="8" id="KW-0339">Growth factor</keyword>
<dbReference type="SMART" id="SM00199">
    <property type="entry name" value="SCY"/>
    <property type="match status" value="1"/>
</dbReference>
<comment type="subcellular location">
    <subcellularLocation>
        <location evidence="1">Secreted</location>
    </subcellularLocation>
</comment>
<sequence length="176" mass="19782">MGHQPERAGVGERTPQPHLVALYVAWAGVLSAWGGIERAPVFAPVITSRTRTGLACEMELKIAAIILVLSVAFCAPSSHAKPISLVERCWCRSTVNTVSQRNIRELRFLHTPNCAFQVIAKLKNNKEVCINPETKWLQQYIKNAINKMKKVKEQQRKAQRQEAEEENHGEKCGQPE</sequence>
<dbReference type="GO" id="GO:0005615">
    <property type="term" value="C:extracellular space"/>
    <property type="evidence" value="ECO:0007669"/>
    <property type="project" value="UniProtKB-KW"/>
</dbReference>
<dbReference type="CDD" id="cd00273">
    <property type="entry name" value="Chemokine_CXC"/>
    <property type="match status" value="1"/>
</dbReference>
<dbReference type="Proteomes" id="UP000694580">
    <property type="component" value="Chromosome 2"/>
</dbReference>
<dbReference type="Ensembl" id="ENSDCDT00010061758.1">
    <property type="protein sequence ID" value="ENSDCDP00010051307.1"/>
    <property type="gene ID" value="ENSDCDG00010030254.1"/>
</dbReference>
<feature type="region of interest" description="Disordered" evidence="11">
    <location>
        <begin position="152"/>
        <end position="176"/>
    </location>
</feature>
<reference evidence="13" key="2">
    <citation type="submission" date="2025-08" db="UniProtKB">
        <authorList>
            <consortium name="Ensembl"/>
        </authorList>
    </citation>
    <scope>IDENTIFICATION</scope>
</reference>
<dbReference type="GO" id="GO:0006281">
    <property type="term" value="P:DNA repair"/>
    <property type="evidence" value="ECO:0007669"/>
    <property type="project" value="InterPro"/>
</dbReference>
<evidence type="ECO:0000256" key="1">
    <source>
        <dbReference type="ARBA" id="ARBA00004613"/>
    </source>
</evidence>
<dbReference type="GO" id="GO:0008083">
    <property type="term" value="F:growth factor activity"/>
    <property type="evidence" value="ECO:0007669"/>
    <property type="project" value="UniProtKB-KW"/>
</dbReference>
<dbReference type="GO" id="GO:0005634">
    <property type="term" value="C:nucleus"/>
    <property type="evidence" value="ECO:0007669"/>
    <property type="project" value="UniProtKB-SubCell"/>
</dbReference>
<dbReference type="SUPFAM" id="SSF54117">
    <property type="entry name" value="Interleukin 8-like chemokines"/>
    <property type="match status" value="1"/>
</dbReference>
<gene>
    <name evidence="13" type="primary">LOC114777761</name>
</gene>
<keyword evidence="6" id="KW-0964">Secreted</keyword>
<keyword evidence="14" id="KW-1185">Reference proteome</keyword>
<evidence type="ECO:0000256" key="8">
    <source>
        <dbReference type="ARBA" id="ARBA00023030"/>
    </source>
</evidence>
<evidence type="ECO:0000259" key="12">
    <source>
        <dbReference type="SMART" id="SM00199"/>
    </source>
</evidence>
<evidence type="ECO:0000313" key="13">
    <source>
        <dbReference type="Ensembl" id="ENSDCDP00010051307.1"/>
    </source>
</evidence>
<dbReference type="InterPro" id="IPR036048">
    <property type="entry name" value="Interleukin_8-like_sf"/>
</dbReference>
<evidence type="ECO:0000256" key="11">
    <source>
        <dbReference type="SAM" id="MobiDB-lite"/>
    </source>
</evidence>
<evidence type="ECO:0000256" key="2">
    <source>
        <dbReference type="ARBA" id="ARBA00010665"/>
    </source>
</evidence>
<dbReference type="Gene3D" id="2.40.50.40">
    <property type="match status" value="1"/>
</dbReference>
<keyword evidence="7" id="KW-0732">Signal</keyword>
<keyword evidence="9" id="KW-1015">Disulfide bond</keyword>
<name>A0AAY4E0M6_9TELE</name>
<accession>A0AAY4E0M6</accession>
<evidence type="ECO:0000256" key="7">
    <source>
        <dbReference type="ARBA" id="ARBA00022729"/>
    </source>
</evidence>
<protein>
    <recommendedName>
        <fullName evidence="3">Stromal cell-derived factor 1</fullName>
    </recommendedName>
    <alternativeName>
        <fullName evidence="10">C-X-C motif chemokine 12</fullName>
    </alternativeName>
</protein>
<dbReference type="PANTHER" id="PTHR12015:SF193">
    <property type="entry name" value="STROMAL CELL-DERIVED FACTOR 1"/>
    <property type="match status" value="1"/>
</dbReference>
<comment type="similarity">
    <text evidence="2">Belongs to the intercrine alpha (chemokine CxC) family.</text>
</comment>
<evidence type="ECO:0000256" key="4">
    <source>
        <dbReference type="ARBA" id="ARBA00022500"/>
    </source>
</evidence>
<dbReference type="PRINTS" id="PR00436">
    <property type="entry name" value="INTERLEUKIN8"/>
</dbReference>
<reference evidence="13" key="3">
    <citation type="submission" date="2025-09" db="UniProtKB">
        <authorList>
            <consortium name="Ensembl"/>
        </authorList>
    </citation>
    <scope>IDENTIFICATION</scope>
</reference>
<dbReference type="GO" id="GO:0006955">
    <property type="term" value="P:immune response"/>
    <property type="evidence" value="ECO:0007669"/>
    <property type="project" value="InterPro"/>
</dbReference>
<evidence type="ECO:0000313" key="14">
    <source>
        <dbReference type="Proteomes" id="UP000694580"/>
    </source>
</evidence>
<evidence type="ECO:0000256" key="3">
    <source>
        <dbReference type="ARBA" id="ARBA00016440"/>
    </source>
</evidence>
<organism evidence="13 14">
    <name type="scientific">Denticeps clupeoides</name>
    <name type="common">denticle herring</name>
    <dbReference type="NCBI Taxonomy" id="299321"/>
    <lineage>
        <taxon>Eukaryota</taxon>
        <taxon>Metazoa</taxon>
        <taxon>Chordata</taxon>
        <taxon>Craniata</taxon>
        <taxon>Vertebrata</taxon>
        <taxon>Euteleostomi</taxon>
        <taxon>Actinopterygii</taxon>
        <taxon>Neopterygii</taxon>
        <taxon>Teleostei</taxon>
        <taxon>Clupei</taxon>
        <taxon>Clupeiformes</taxon>
        <taxon>Denticipitoidei</taxon>
        <taxon>Denticipitidae</taxon>
        <taxon>Denticeps</taxon>
    </lineage>
</organism>
<dbReference type="PANTHER" id="PTHR12015">
    <property type="entry name" value="SMALL INDUCIBLE CYTOKINE A"/>
    <property type="match status" value="1"/>
</dbReference>
<evidence type="ECO:0000256" key="6">
    <source>
        <dbReference type="ARBA" id="ARBA00022525"/>
    </source>
</evidence>
<feature type="domain" description="Chemokine interleukin-8-like" evidence="12">
    <location>
        <begin position="86"/>
        <end position="144"/>
    </location>
</feature>
<dbReference type="GO" id="GO:0006952">
    <property type="term" value="P:defense response"/>
    <property type="evidence" value="ECO:0007669"/>
    <property type="project" value="InterPro"/>
</dbReference>
<dbReference type="Pfam" id="PF00048">
    <property type="entry name" value="IL8"/>
    <property type="match status" value="1"/>
</dbReference>
<dbReference type="InterPro" id="IPR033899">
    <property type="entry name" value="CXC_Chemokine_domain"/>
</dbReference>
<dbReference type="GeneTree" id="ENSGT00390000014056"/>
<dbReference type="InterPro" id="IPR001811">
    <property type="entry name" value="Chemokine_IL8-like_dom"/>
</dbReference>
<reference evidence="13 14" key="1">
    <citation type="submission" date="2020-06" db="EMBL/GenBank/DDBJ databases">
        <authorList>
            <consortium name="Wellcome Sanger Institute Data Sharing"/>
        </authorList>
    </citation>
    <scope>NUCLEOTIDE SEQUENCE [LARGE SCALE GENOMIC DNA]</scope>
</reference>
<evidence type="ECO:0000256" key="9">
    <source>
        <dbReference type="ARBA" id="ARBA00023157"/>
    </source>
</evidence>